<name>A0AAV3R6V6_LITER</name>
<evidence type="ECO:0000256" key="1">
    <source>
        <dbReference type="SAM" id="MobiDB-lite"/>
    </source>
</evidence>
<feature type="compositionally biased region" description="Basic and acidic residues" evidence="1">
    <location>
        <begin position="36"/>
        <end position="52"/>
    </location>
</feature>
<feature type="compositionally biased region" description="Low complexity" evidence="1">
    <location>
        <begin position="15"/>
        <end position="30"/>
    </location>
</feature>
<organism evidence="2 3">
    <name type="scientific">Lithospermum erythrorhizon</name>
    <name type="common">Purple gromwell</name>
    <name type="synonym">Lithospermum officinale var. erythrorhizon</name>
    <dbReference type="NCBI Taxonomy" id="34254"/>
    <lineage>
        <taxon>Eukaryota</taxon>
        <taxon>Viridiplantae</taxon>
        <taxon>Streptophyta</taxon>
        <taxon>Embryophyta</taxon>
        <taxon>Tracheophyta</taxon>
        <taxon>Spermatophyta</taxon>
        <taxon>Magnoliopsida</taxon>
        <taxon>eudicotyledons</taxon>
        <taxon>Gunneridae</taxon>
        <taxon>Pentapetalae</taxon>
        <taxon>asterids</taxon>
        <taxon>lamiids</taxon>
        <taxon>Boraginales</taxon>
        <taxon>Boraginaceae</taxon>
        <taxon>Boraginoideae</taxon>
        <taxon>Lithospermeae</taxon>
        <taxon>Lithospermum</taxon>
    </lineage>
</organism>
<feature type="region of interest" description="Disordered" evidence="1">
    <location>
        <begin position="1"/>
        <end position="88"/>
    </location>
</feature>
<comment type="caution">
    <text evidence="2">The sequence shown here is derived from an EMBL/GenBank/DDBJ whole genome shotgun (WGS) entry which is preliminary data.</text>
</comment>
<feature type="compositionally biased region" description="Basic and acidic residues" evidence="1">
    <location>
        <begin position="1"/>
        <end position="11"/>
    </location>
</feature>
<gene>
    <name evidence="2" type="ORF">LIER_25122</name>
</gene>
<proteinExistence type="predicted"/>
<sequence>MSGDNVHHNNDTHIPSQNNPQNEQNQPQYPMDIEVEIQRRVNDTLEHEREKTIQSSRYTHYSRDRAMSESSEAPSAQDNPRERCSGYPLRYMQLRALRHTTTPKRT</sequence>
<dbReference type="EMBL" id="BAABME010007473">
    <property type="protein sequence ID" value="GAA0170976.1"/>
    <property type="molecule type" value="Genomic_DNA"/>
</dbReference>
<dbReference type="AlphaFoldDB" id="A0AAV3R6V6"/>
<accession>A0AAV3R6V6</accession>
<reference evidence="2 3" key="1">
    <citation type="submission" date="2024-01" db="EMBL/GenBank/DDBJ databases">
        <title>The complete chloroplast genome sequence of Lithospermum erythrorhizon: insights into the phylogenetic relationship among Boraginaceae species and the maternal lineages of purple gromwells.</title>
        <authorList>
            <person name="Okada T."/>
            <person name="Watanabe K."/>
        </authorList>
    </citation>
    <scope>NUCLEOTIDE SEQUENCE [LARGE SCALE GENOMIC DNA]</scope>
</reference>
<evidence type="ECO:0000313" key="3">
    <source>
        <dbReference type="Proteomes" id="UP001454036"/>
    </source>
</evidence>
<feature type="compositionally biased region" description="Polar residues" evidence="1">
    <location>
        <begin position="68"/>
        <end position="78"/>
    </location>
</feature>
<evidence type="ECO:0000313" key="2">
    <source>
        <dbReference type="EMBL" id="GAA0170976.1"/>
    </source>
</evidence>
<dbReference type="Proteomes" id="UP001454036">
    <property type="component" value="Unassembled WGS sequence"/>
</dbReference>
<protein>
    <submittedName>
        <fullName evidence="2">Uncharacterized protein</fullName>
    </submittedName>
</protein>
<keyword evidence="3" id="KW-1185">Reference proteome</keyword>